<dbReference type="OMA" id="ANKWNTS"/>
<dbReference type="PANTHER" id="PTHR11140:SF0">
    <property type="entry name" value="PRE-MRNA-PROCESSING-SPLICING FACTOR 8"/>
    <property type="match status" value="1"/>
</dbReference>
<dbReference type="FunFam" id="3.30.43.40:FF:000001">
    <property type="entry name" value="Pre-mRNA-processing-splicing factor 8"/>
    <property type="match status" value="1"/>
</dbReference>
<gene>
    <name evidence="8" type="ORF">EIN_215170</name>
</gene>
<feature type="domain" description="PROCN" evidence="2">
    <location>
        <begin position="343"/>
        <end position="747"/>
    </location>
</feature>
<proteinExistence type="predicted"/>
<dbReference type="Gene3D" id="3.30.420.230">
    <property type="match status" value="1"/>
</dbReference>
<accession>A0A0A1U7J8</accession>
<dbReference type="GO" id="GO:0017070">
    <property type="term" value="F:U6 snRNA binding"/>
    <property type="evidence" value="ECO:0007669"/>
    <property type="project" value="InterPro"/>
</dbReference>
<dbReference type="GO" id="GO:0000244">
    <property type="term" value="P:spliceosomal tri-snRNP complex assembly"/>
    <property type="evidence" value="ECO:0007669"/>
    <property type="project" value="TreeGrafter"/>
</dbReference>
<dbReference type="Pfam" id="PF10598">
    <property type="entry name" value="RRM_4"/>
    <property type="match status" value="1"/>
</dbReference>
<dbReference type="InterPro" id="IPR019582">
    <property type="entry name" value="RRM_spliceosomal_PrP8"/>
</dbReference>
<dbReference type="InterPro" id="IPR042516">
    <property type="entry name" value="Prp8_U5-snRNA-bd_sf"/>
</dbReference>
<dbReference type="Pfam" id="PF10596">
    <property type="entry name" value="U6-snRNA_bdg"/>
    <property type="match status" value="1"/>
</dbReference>
<dbReference type="EMBL" id="KB206487">
    <property type="protein sequence ID" value="ELP90364.1"/>
    <property type="molecule type" value="Genomic_DNA"/>
</dbReference>
<evidence type="ECO:0000259" key="4">
    <source>
        <dbReference type="Pfam" id="PF10596"/>
    </source>
</evidence>
<dbReference type="InterPro" id="IPR043172">
    <property type="entry name" value="Prp8_domainIV_palm"/>
</dbReference>
<dbReference type="GO" id="GO:0030620">
    <property type="term" value="F:U2 snRNA binding"/>
    <property type="evidence" value="ECO:0007669"/>
    <property type="project" value="TreeGrafter"/>
</dbReference>
<evidence type="ECO:0000259" key="1">
    <source>
        <dbReference type="Pfam" id="PF08082"/>
    </source>
</evidence>
<dbReference type="Proteomes" id="UP000014680">
    <property type="component" value="Unassembled WGS sequence"/>
</dbReference>
<dbReference type="InterPro" id="IPR019581">
    <property type="entry name" value="Prp8_U5-snRNA-bd"/>
</dbReference>
<dbReference type="Pfam" id="PF12134">
    <property type="entry name" value="PRP8_domainIV"/>
    <property type="match status" value="1"/>
</dbReference>
<evidence type="ECO:0000259" key="2">
    <source>
        <dbReference type="Pfam" id="PF08083"/>
    </source>
</evidence>
<dbReference type="GO" id="GO:0030619">
    <property type="term" value="F:U1 snRNA binding"/>
    <property type="evidence" value="ECO:0007669"/>
    <property type="project" value="TreeGrafter"/>
</dbReference>
<dbReference type="GeneID" id="14889342"/>
<dbReference type="GO" id="GO:0097157">
    <property type="term" value="F:pre-mRNA intronic binding"/>
    <property type="evidence" value="ECO:0007669"/>
    <property type="project" value="TreeGrafter"/>
</dbReference>
<dbReference type="InterPro" id="IPR012592">
    <property type="entry name" value="PROCN"/>
</dbReference>
<dbReference type="InterPro" id="IPR012984">
    <property type="entry name" value="PROCT"/>
</dbReference>
<dbReference type="InterPro" id="IPR021983">
    <property type="entry name" value="PRP8_domainIV"/>
</dbReference>
<evidence type="ECO:0000259" key="5">
    <source>
        <dbReference type="Pfam" id="PF10597"/>
    </source>
</evidence>
<dbReference type="InterPro" id="IPR012591">
    <property type="entry name" value="PRO8NT"/>
</dbReference>
<dbReference type="InterPro" id="IPR012337">
    <property type="entry name" value="RNaseH-like_sf"/>
</dbReference>
<dbReference type="Pfam" id="PF08082">
    <property type="entry name" value="PRO8NT"/>
    <property type="match status" value="1"/>
</dbReference>
<reference evidence="8 9" key="1">
    <citation type="submission" date="2012-10" db="EMBL/GenBank/DDBJ databases">
        <authorList>
            <person name="Zafar N."/>
            <person name="Inman J."/>
            <person name="Hall N."/>
            <person name="Lorenzi H."/>
            <person name="Caler E."/>
        </authorList>
    </citation>
    <scope>NUCLEOTIDE SEQUENCE [LARGE SCALE GENOMIC DNA]</scope>
    <source>
        <strain evidence="8 9">IP1</strain>
    </source>
</reference>
<feature type="domain" description="RNA recognition motif spliceosomal PrP8" evidence="6">
    <location>
        <begin position="933"/>
        <end position="1022"/>
    </location>
</feature>
<name>A0A0A1U7J8_ENTIV</name>
<feature type="domain" description="Pre-mRNA-processing-splicing factor 8 U6-snRNA-binding" evidence="4">
    <location>
        <begin position="1388"/>
        <end position="1546"/>
    </location>
</feature>
<dbReference type="FunFam" id="3.90.1570.40:FF:000001">
    <property type="entry name" value="Pre-mRNA-processing-splicing factor 8"/>
    <property type="match status" value="1"/>
</dbReference>
<feature type="domain" description="Pre-mRNA-processing-splicing factor 8 U5-snRNA-binding" evidence="5">
    <location>
        <begin position="1184"/>
        <end position="1318"/>
    </location>
</feature>
<dbReference type="Pfam" id="PF10597">
    <property type="entry name" value="U5_2-snRNA_bdg"/>
    <property type="match status" value="1"/>
</dbReference>
<dbReference type="SUPFAM" id="SSF53098">
    <property type="entry name" value="Ribonuclease H-like"/>
    <property type="match status" value="2"/>
</dbReference>
<evidence type="ECO:0000259" key="7">
    <source>
        <dbReference type="Pfam" id="PF12134"/>
    </source>
</evidence>
<dbReference type="OrthoDB" id="1931567at2759"/>
<dbReference type="KEGG" id="eiv:EIN_215170"/>
<dbReference type="Pfam" id="PF08084">
    <property type="entry name" value="PROCT"/>
    <property type="match status" value="1"/>
</dbReference>
<organism evidence="8 9">
    <name type="scientific">Entamoeba invadens IP1</name>
    <dbReference type="NCBI Taxonomy" id="370355"/>
    <lineage>
        <taxon>Eukaryota</taxon>
        <taxon>Amoebozoa</taxon>
        <taxon>Evosea</taxon>
        <taxon>Archamoebae</taxon>
        <taxon>Mastigamoebida</taxon>
        <taxon>Entamoebidae</taxon>
        <taxon>Entamoeba</taxon>
    </lineage>
</organism>
<dbReference type="GO" id="GO:0030623">
    <property type="term" value="F:U5 snRNA binding"/>
    <property type="evidence" value="ECO:0007669"/>
    <property type="project" value="InterPro"/>
</dbReference>
<dbReference type="InterPro" id="IPR019580">
    <property type="entry name" value="Prp8_U6-snRNA-bd"/>
</dbReference>
<feature type="domain" description="PROCT" evidence="3">
    <location>
        <begin position="2149"/>
        <end position="2266"/>
    </location>
</feature>
<keyword evidence="9" id="KW-1185">Reference proteome</keyword>
<sequence>MSRTVMPPEHIRKIVKDHGDMSSRKFKCDKRVYLGALKYIPHAIYKLLENIPMPWEDIKEVEVMYHITGALTFVTEIPRVIEPVYFAQWGTMWLAMRNEKVNRKNFRRMVLPVFDDEEPPLDYSDNLLDVDPISPIKFELDGMEDSAVIDWLYDNKPLYNTKNVNKSYRKWTLNIPQMATLYRLSERLLGDSNDRNYSFLFNKETFFTAKALNCTVIGGPKFEPLYRDNLDDADWSDFDDVNKVIIRRVIRTEYKITYPYLYAQRPREVKVIPYHYPLLMLIKPDDPNLPTFYFDSILNPIQSRMDLEGDVKEDVSDDTEYDDVEFYSDIIPFGEDIDLNGSQFKDGLNLFNAPSPFNERRGTMRRAQDVALVKSWYQEHIPKEYPIKVRVSYQNLLKCFVLNELHKRPSKSLCKRNFFTALETTQFFYHTKLDWVEAGLQIARQGYNIMNLLVHRKNVDFLHLDYNFNIKPVRTLTTKERKKSRFGNSFHLCREILKMMKLVVDAFCQYRLGHADAFILADGVQYIFSHIGTLTGMYRYKYKVIQQIRMCKDLKHAIYYRFNTGPVEKGPGVGFWGPMWRVWVFLLRGIIPILERWLGNLLARQFEGRKSKATPNTRTKQRVESGFDIELRAAVLHEINEMMPEGIKNSKAKVIMQHLSEAWRCWKANIPWKVQGLPEPIENMIVRYVKKKADWWTDVAHYTRERTKRGCTADKSVTKKNVGRLTRLWLKSEQERQSEYLREGPYVSSEEGVAILTTTVHWLEGMQFQPIPFPPSNYKYDTKILVLALENLKEAFSTKSRINQSQREELGLIEQAFDNPHEFLLRIKRQLLTQRTFKEVNLVFVDMFTHLLPVYSFDAMEKIADAYLDQYLWFEGDKRNLFPNWVKPADTEPLPLLVYKFCNGMNNLEDIWETRNGECNVIVESSYDKMFRKVDLTLLNRLLRLVMDPLLADYITAKNNVTIAYKDMMHVNSYGLLHGLAFSSFVIQYYGLVLDILLLGPKRAMEIAGSASAPNDYLTFKTKSVETNHPIRMYTRYVDKFYMVLRLTREESNELIERMLVDRPDPNNENAVGYNNKKCWPKDCRMRLMKHDVNLGRAVFWDLQNRLPRSLTTMKWEDSCVTVYSQDNPNTLFTMCGFEVRILPKCRANEEEFSMREDAWELQNSESMEKTAHAFLKVSNEETKKYENRVRQILLSSSSTTFTRIINKWNTTLIGLMMYFREATIHTPELLDILVKCENKIQTRVKIGLNSKMPNRFPPVVFYTPKELGGLGMLSMGHVLIPQSDFRWTRQTEVGIQAFRAGMSHDEDQLIPNLFRYILPWETEFKDSQRVWMDYAEKRKEAMEENRRLTLEDLEDSWDKGIPRINTLFQQDKHTLAYDKGWRVRMEFKKYQVDKINPFWWTHQRHDGKLWNLNNYRSDMIQALGGVEGILEHTLFKATFFPTWEGLFWEKSSGFEESMKYKKLTNAQRSGLNQIPNRRFTLWWSPTINRGSVYVGFETQLDLTGIFMQGKIPTLKISLIQIFRAHLWQKIHESLVMDLFQVFDQESESLDVERVQKETIHPRKSYKMNTSCADITLFAMNSWETGKASMLTENKVASGISTNKYWIDVQLRWGDFDQHNIESYARQKYESYSNDNNCLYPSKTGVIIAFDLAYNIYSAYGNWIPGMKDLLTKALAKMLKCDIALTVLRERIRKALQLYCSEPTEPCLSTTNYGELFSNQIVWYIDHSNVYRVTTHRTFDGNHITKPLNGCVFIINPRTGGVYLKIIHANEWAGQKRIGQLKHWKSAEEVVKIIGSLPKEERPRSVIASLKGLIDPLETHLIDFPSIVLKGTEMALPFNEVMHMEKVNSAVSKATESSLLLFNIYDDWLENSSAYVAFHRAVLMLRGLGVNAMKAKKILQPDPTIVVAPNHHWPTYSDTQWKEVEIKMKDLIINDYARKNNINASSLTQNEVRDIILGVEVAAPSVERQQIGEIDGERTTQGNAITTKTMNKLQEKIVVSTTTPYEQNVCAATQNWRERAIEAGKLYERVSSLFVSTQGETPPIVLPKNLMTTLVRIADTKTEIGGILYGKESVSNAGVYEVKCICMTPQYGTNKYVVFPDHPPRSDEIDSLQALGWIRTNCGEPEMSSYDAVVDSIIESKYKMSGKIICVGIGNGSIGVHGYVVSEVGKEYGRQNIESLTNMQNVAGGKLADDVPVIVTEKLNGFFLIPDRGSWNYSLATTKFSLGLQYGLKIGIPLEFYNEEHRSTHFLSWAEVDESTLEREEMADEPDN</sequence>
<feature type="domain" description="PRP8" evidence="7">
    <location>
        <begin position="1705"/>
        <end position="1934"/>
    </location>
</feature>
<dbReference type="InterPro" id="IPR027652">
    <property type="entry name" value="PRP8"/>
</dbReference>
<dbReference type="CDD" id="cd13838">
    <property type="entry name" value="RNase_H_like_Prp8_IV"/>
    <property type="match status" value="1"/>
</dbReference>
<dbReference type="Gene3D" id="3.40.140.10">
    <property type="entry name" value="Cytidine Deaminase, domain 2"/>
    <property type="match status" value="1"/>
</dbReference>
<evidence type="ECO:0000259" key="6">
    <source>
        <dbReference type="Pfam" id="PF10598"/>
    </source>
</evidence>
<dbReference type="Gene3D" id="3.90.1570.40">
    <property type="match status" value="1"/>
</dbReference>
<dbReference type="Gene3D" id="3.30.43.40">
    <property type="entry name" value="Pre-mRNA-processing-splicing factor 8, U5-snRNA-binding domain"/>
    <property type="match status" value="1"/>
</dbReference>
<dbReference type="Pfam" id="PF08083">
    <property type="entry name" value="PROCN"/>
    <property type="match status" value="1"/>
</dbReference>
<evidence type="ECO:0000313" key="8">
    <source>
        <dbReference type="EMBL" id="ELP90364.1"/>
    </source>
</evidence>
<dbReference type="GO" id="GO:0005682">
    <property type="term" value="C:U5 snRNP"/>
    <property type="evidence" value="ECO:0007669"/>
    <property type="project" value="TreeGrafter"/>
</dbReference>
<dbReference type="GO" id="GO:0071013">
    <property type="term" value="C:catalytic step 2 spliceosome"/>
    <property type="evidence" value="ECO:0007669"/>
    <property type="project" value="TreeGrafter"/>
</dbReference>
<dbReference type="PANTHER" id="PTHR11140">
    <property type="entry name" value="PRE-MRNA SPLICING FACTOR PRP8"/>
    <property type="match status" value="1"/>
</dbReference>
<dbReference type="VEuPathDB" id="AmoebaDB:EIN_215170"/>
<protein>
    <submittedName>
        <fullName evidence="8">Pre-mRNA-processing-splicing factor, putative</fullName>
    </submittedName>
</protein>
<dbReference type="Gene3D" id="1.20.80.40">
    <property type="match status" value="1"/>
</dbReference>
<evidence type="ECO:0000313" key="9">
    <source>
        <dbReference type="Proteomes" id="UP000014680"/>
    </source>
</evidence>
<feature type="domain" description="PRO8NT" evidence="1">
    <location>
        <begin position="5"/>
        <end position="154"/>
    </location>
</feature>
<dbReference type="InterPro" id="IPR043173">
    <property type="entry name" value="Prp8_domainIV_fingers"/>
</dbReference>
<dbReference type="RefSeq" id="XP_004257135.1">
    <property type="nucleotide sequence ID" value="XM_004257087.1"/>
</dbReference>
<evidence type="ECO:0000259" key="3">
    <source>
        <dbReference type="Pfam" id="PF08084"/>
    </source>
</evidence>